<evidence type="ECO:0000313" key="1">
    <source>
        <dbReference type="EMBL" id="PIA93923.1"/>
    </source>
</evidence>
<comment type="caution">
    <text evidence="1">The sequence shown here is derived from an EMBL/GenBank/DDBJ whole genome shotgun (WGS) entry which is preliminary data.</text>
</comment>
<protein>
    <submittedName>
        <fullName evidence="1">Uncharacterized protein</fullName>
    </submittedName>
</protein>
<sequence length="237" mass="27028">MRTPSQLWSALKQAISEIASLDPETMSMHRTGYYPETTEDVSRTVRYLQKASPSPLPDELVKMILWHGDYDCIHFEAHYNKDEMTRSHGSQPSLRAAYVETRSLRYISPRADTTSSNSTRGGRVRAVRLKVKGRDQGWGGDGSGSWSWFDVARRGSPTNGRRREEFDDCYVTWAHNEVAAKDWQTHETDTETNPQLLEWARGLRNGDRVSILPMAQFPGWACNASFGSIDVEVEVWR</sequence>
<reference evidence="1 2" key="1">
    <citation type="submission" date="2015-10" db="EMBL/GenBank/DDBJ databases">
        <title>The cercosporin biosynthetic gene cluster was horizontally transferred to several fungal lineages and shown to be expanded in Cercospora beticola based on microsynteny with recipient genomes.</title>
        <authorList>
            <person name="De Jonge R."/>
            <person name="Ebert M.K."/>
            <person name="Suttle J.C."/>
            <person name="Jurick Ii W.M."/>
            <person name="Secor G.A."/>
            <person name="Thomma B.P."/>
            <person name="Van De Peer Y."/>
            <person name="Bolton M.D."/>
        </authorList>
    </citation>
    <scope>NUCLEOTIDE SEQUENCE [LARGE SCALE GENOMIC DNA]</scope>
    <source>
        <strain evidence="1 2">09-40</strain>
    </source>
</reference>
<gene>
    <name evidence="1" type="ORF">CB0940_04666</name>
</gene>
<dbReference type="Proteomes" id="UP000230605">
    <property type="component" value="Chromosome 4"/>
</dbReference>
<dbReference type="AlphaFoldDB" id="A0A2G5HNU4"/>
<dbReference type="EMBL" id="LKMD01000105">
    <property type="protein sequence ID" value="PIA93923.1"/>
    <property type="molecule type" value="Genomic_DNA"/>
</dbReference>
<organism evidence="1 2">
    <name type="scientific">Cercospora beticola</name>
    <name type="common">Sugarbeet leaf spot fungus</name>
    <dbReference type="NCBI Taxonomy" id="122368"/>
    <lineage>
        <taxon>Eukaryota</taxon>
        <taxon>Fungi</taxon>
        <taxon>Dikarya</taxon>
        <taxon>Ascomycota</taxon>
        <taxon>Pezizomycotina</taxon>
        <taxon>Dothideomycetes</taxon>
        <taxon>Dothideomycetidae</taxon>
        <taxon>Mycosphaerellales</taxon>
        <taxon>Mycosphaerellaceae</taxon>
        <taxon>Cercospora</taxon>
    </lineage>
</organism>
<dbReference type="OrthoDB" id="195446at2759"/>
<proteinExistence type="predicted"/>
<accession>A0A2G5HNU4</accession>
<name>A0A2G5HNU4_CERBT</name>
<evidence type="ECO:0000313" key="2">
    <source>
        <dbReference type="Proteomes" id="UP000230605"/>
    </source>
</evidence>